<dbReference type="Pfam" id="PF13306">
    <property type="entry name" value="LRR_5"/>
    <property type="match status" value="5"/>
</dbReference>
<evidence type="ECO:0000256" key="8">
    <source>
        <dbReference type="ARBA" id="ARBA00023136"/>
    </source>
</evidence>
<evidence type="ECO:0000256" key="7">
    <source>
        <dbReference type="ARBA" id="ARBA00023010"/>
    </source>
</evidence>
<dbReference type="InterPro" id="IPR032675">
    <property type="entry name" value="LRR_dom_sf"/>
</dbReference>
<keyword evidence="13" id="KW-1185">Reference proteome</keyword>
<dbReference type="InterPro" id="IPR001650">
    <property type="entry name" value="Helicase_C-like"/>
</dbReference>
<evidence type="ECO:0000256" key="3">
    <source>
        <dbReference type="ARBA" id="ARBA00022741"/>
    </source>
</evidence>
<dbReference type="InterPro" id="IPR035992">
    <property type="entry name" value="Ricin_B-like_lectins"/>
</dbReference>
<dbReference type="Gene3D" id="3.80.10.10">
    <property type="entry name" value="Ribonuclease Inhibitor"/>
    <property type="match status" value="3"/>
</dbReference>
<keyword evidence="6" id="KW-1278">Translocase</keyword>
<protein>
    <recommendedName>
        <fullName evidence="14">Protein translocase subunit SecA</fullName>
    </recommendedName>
</protein>
<dbReference type="InterPro" id="IPR029058">
    <property type="entry name" value="AB_hydrolase_fold"/>
</dbReference>
<dbReference type="Gene3D" id="3.40.50.300">
    <property type="entry name" value="P-loop containing nucleotide triphosphate hydrolases"/>
    <property type="match status" value="3"/>
</dbReference>
<dbReference type="InterPro" id="IPR002921">
    <property type="entry name" value="Fungal_lipase-type"/>
</dbReference>
<dbReference type="InterPro" id="IPR036670">
    <property type="entry name" value="SecA_X-link_sf"/>
</dbReference>
<dbReference type="SUPFAM" id="SSF52540">
    <property type="entry name" value="P-loop containing nucleoside triphosphate hydrolases"/>
    <property type="match status" value="2"/>
</dbReference>
<dbReference type="InterPro" id="IPR027417">
    <property type="entry name" value="P-loop_NTPase"/>
</dbReference>
<dbReference type="Gene3D" id="3.90.1440.10">
    <property type="entry name" value="SecA, preprotein cross-linking domain"/>
    <property type="match status" value="1"/>
</dbReference>
<dbReference type="InterPro" id="IPR026906">
    <property type="entry name" value="LRR_5"/>
</dbReference>
<dbReference type="InterPro" id="IPR011115">
    <property type="entry name" value="SecA_DEAD"/>
</dbReference>
<dbReference type="PROSITE" id="PS51192">
    <property type="entry name" value="HELICASE_ATP_BIND_1"/>
    <property type="match status" value="1"/>
</dbReference>
<evidence type="ECO:0000256" key="1">
    <source>
        <dbReference type="ARBA" id="ARBA00022448"/>
    </source>
</evidence>
<dbReference type="SUPFAM" id="SSF52058">
    <property type="entry name" value="L domain-like"/>
    <property type="match status" value="3"/>
</dbReference>
<gene>
    <name evidence="12" type="ORF">M9Y10_036999</name>
</gene>
<dbReference type="SUPFAM" id="SSF53474">
    <property type="entry name" value="alpha/beta-Hydrolases"/>
    <property type="match status" value="1"/>
</dbReference>
<dbReference type="PANTHER" id="PTHR30612">
    <property type="entry name" value="SECA INNER MEMBRANE COMPONENT OF SEC PROTEIN SECRETION SYSTEM"/>
    <property type="match status" value="1"/>
</dbReference>
<feature type="domain" description="Helicase C-terminal" evidence="10">
    <location>
        <begin position="1270"/>
        <end position="1427"/>
    </location>
</feature>
<feature type="domain" description="SecA family profile" evidence="11">
    <location>
        <begin position="839"/>
        <end position="1428"/>
    </location>
</feature>
<dbReference type="Pfam" id="PF07517">
    <property type="entry name" value="SecA_DEAD"/>
    <property type="match status" value="1"/>
</dbReference>
<dbReference type="InterPro" id="IPR011130">
    <property type="entry name" value="SecA_preprotein_X-link_dom"/>
</dbReference>
<keyword evidence="2" id="KW-0963">Cytoplasm</keyword>
<dbReference type="InterPro" id="IPR044722">
    <property type="entry name" value="SecA_SF2_C"/>
</dbReference>
<keyword evidence="1" id="KW-0813">Transport</keyword>
<evidence type="ECO:0000313" key="12">
    <source>
        <dbReference type="EMBL" id="KAK8836963.1"/>
    </source>
</evidence>
<accession>A0ABR2GSP7</accession>
<reference evidence="12 13" key="1">
    <citation type="submission" date="2024-04" db="EMBL/GenBank/DDBJ databases">
        <title>Tritrichomonas musculus Genome.</title>
        <authorList>
            <person name="Alves-Ferreira E."/>
            <person name="Grigg M."/>
            <person name="Lorenzi H."/>
            <person name="Galac M."/>
        </authorList>
    </citation>
    <scope>NUCLEOTIDE SEQUENCE [LARGE SCALE GENOMIC DNA]</scope>
    <source>
        <strain evidence="12 13">EAF2021</strain>
    </source>
</reference>
<dbReference type="PROSITE" id="PS51194">
    <property type="entry name" value="HELICASE_CTER"/>
    <property type="match status" value="1"/>
</dbReference>
<dbReference type="Gene3D" id="3.40.50.1820">
    <property type="entry name" value="alpha/beta hydrolase"/>
    <property type="match status" value="1"/>
</dbReference>
<name>A0ABR2GSP7_9EUKA</name>
<dbReference type="InterPro" id="IPR014001">
    <property type="entry name" value="Helicase_ATP-bd"/>
</dbReference>
<evidence type="ECO:0000259" key="9">
    <source>
        <dbReference type="PROSITE" id="PS51192"/>
    </source>
</evidence>
<dbReference type="EMBL" id="JAPFFF010000062">
    <property type="protein sequence ID" value="KAK8836963.1"/>
    <property type="molecule type" value="Genomic_DNA"/>
</dbReference>
<evidence type="ECO:0000256" key="2">
    <source>
        <dbReference type="ARBA" id="ARBA00022490"/>
    </source>
</evidence>
<dbReference type="Pfam" id="PF01764">
    <property type="entry name" value="Lipase_3"/>
    <property type="match status" value="1"/>
</dbReference>
<dbReference type="SMART" id="SM00957">
    <property type="entry name" value="SecA_DEAD"/>
    <property type="match status" value="1"/>
</dbReference>
<evidence type="ECO:0000256" key="5">
    <source>
        <dbReference type="ARBA" id="ARBA00022927"/>
    </source>
</evidence>
<evidence type="ECO:0008006" key="14">
    <source>
        <dbReference type="Google" id="ProtNLM"/>
    </source>
</evidence>
<feature type="domain" description="Helicase ATP-binding" evidence="9">
    <location>
        <begin position="938"/>
        <end position="1250"/>
    </location>
</feature>
<dbReference type="SUPFAM" id="SSF50370">
    <property type="entry name" value="Ricin B-like lectins"/>
    <property type="match status" value="1"/>
</dbReference>
<dbReference type="SUPFAM" id="SSF81767">
    <property type="entry name" value="Pre-protein crosslinking domain of SecA"/>
    <property type="match status" value="1"/>
</dbReference>
<dbReference type="CDD" id="cd00519">
    <property type="entry name" value="Lipase_3"/>
    <property type="match status" value="1"/>
</dbReference>
<evidence type="ECO:0000256" key="4">
    <source>
        <dbReference type="ARBA" id="ARBA00022840"/>
    </source>
</evidence>
<evidence type="ECO:0000259" key="10">
    <source>
        <dbReference type="PROSITE" id="PS51194"/>
    </source>
</evidence>
<dbReference type="PROSITE" id="PS51196">
    <property type="entry name" value="SECA_MOTOR_DEAD"/>
    <property type="match status" value="1"/>
</dbReference>
<dbReference type="Pfam" id="PF01043">
    <property type="entry name" value="SecA_PP_bind"/>
    <property type="match status" value="1"/>
</dbReference>
<organism evidence="12 13">
    <name type="scientific">Tritrichomonas musculus</name>
    <dbReference type="NCBI Taxonomy" id="1915356"/>
    <lineage>
        <taxon>Eukaryota</taxon>
        <taxon>Metamonada</taxon>
        <taxon>Parabasalia</taxon>
        <taxon>Tritrichomonadida</taxon>
        <taxon>Tritrichomonadidae</taxon>
        <taxon>Tritrichomonas</taxon>
    </lineage>
</organism>
<keyword evidence="8" id="KW-0472">Membrane</keyword>
<comment type="caution">
    <text evidence="12">The sequence shown here is derived from an EMBL/GenBank/DDBJ whole genome shotgun (WGS) entry which is preliminary data.</text>
</comment>
<dbReference type="InterPro" id="IPR014018">
    <property type="entry name" value="SecA_motor_DEAD"/>
</dbReference>
<keyword evidence="4" id="KW-0067">ATP-binding</keyword>
<dbReference type="PRINTS" id="PR00906">
    <property type="entry name" value="SECA"/>
</dbReference>
<evidence type="ECO:0000256" key="6">
    <source>
        <dbReference type="ARBA" id="ARBA00022967"/>
    </source>
</evidence>
<sequence length="2002" mass="230355">MALHSHKYLGVNKNETNFCFSFICQYPLTDDYLLYWDINLVNESFYTLELVGTDLFLGYYPSLPALQLNQKSYEENMLFTIKTIPVIKNGFYQIYGKYDSKLGMIFPSKSTDSHAIASHLMDEMNSTFYIYFDEQDGCYSLTTLQNLILSAKNDSDHFIYQIPFTNLDNQKFIISSFDIDRGDFFFELKSNLLRLEITDDNTQIKLCSYKPNFQGSKNQLFHIKPLKIDENKQKNLNQIIESNKKRQSIIYADSLKIKDSTEEIKDDLFCNCYLLKELMIPNSIKKISKKAFENCYNIKIISCDPKWLKYLPNPLNVSSLIVNDGVTEINDDLSDFRNLVGIYLPSSLKRITQNAFENIYTIKLFVGNLKFINLINTISLEKVTIASYVKCIPKEAFSGCKNLKEVTFDKNPKLEVIGSLAFANCESLEPFKMPKSVNNIAPDAFVGCPKESIPKINNESQRLSMLDNLIINSYVTRITKDYSACFNIESLEIPLTVDEIENGVFTNFKRLKHIKCHPKWLNCFPNSKIETVFIPDEIDIIYKKDFENLNYLKFVEIPDNVVTIEDNAFDSCKDLTSFKCGTKHLPFLNPKKIKTLILSNEVKSVDRSHFKKLVNLESLALHDKIKISDRSTFYYCKKLTQINNPYYENFLNNKAYIKEGTINIRKRDFQDWTNLTLISIPKSVVSIESGTFNNIPNIKTLICDPKFFKYFTKNCIKEITIPDFVKELSKGPFDNLFFLTKLTLPDNIKIKDPCIFDKCNNLQNLHASPSIINSLSAKIRNRFVKKVVKREYVKPVFNFPPQNIEYINDGNDPKKTEIKIKNDYDSDDSENEEEEEMIEKMKSSFYKSFNNSYKKPKETTLNDLIAFDPNNQKYKKYIINIQTSIVQNSIQKTYKPQNSSLEEISKVCSAVCSEINRHFKIVPRTVQLLVILRLADNILNDSKSHGAISEIKTGEGKSLIVTILSIILVQFNRKVDVISSNMELVKRDQSEQEKYFKCFGIKTGVLYDKSSDIEFFNGSTKMLFESSTKSIESEKDNKSIDFNIKVLNCSVVYSTSFNFESLYLDSIYDISPFKRKYDVVLVDEVDNMFIDESRSPLYHARVIDYAFSHDILQIVFLLQSLEASEIMKFLHYYFPQLDTLEEYNIQILKDAAIRACKLTKKVDYIVENDEVVIIDSNTGFKRLGSRWTNYVHEMIEIKEGLKVQQTDVNICQMNNRSYINFYKKIVGVTGTIGSSTDEELLKKGYHVTIFRVPRHFESQTKVFIKKRPSTITQVFKSVCNEVITERNKGRPVLVIWDSIFNAEKFIELTPFLISQQILGIKPESDRKSIQNAGIAETVTIATSAAGRGVDIKLSPKALKAGGLHVIIPMPVSNQRALEQAAGRSGRQGQPGSVTIYSSDDDSFIKPLEWNKGEEHLIKIELKFADYLRKNFPWILSAPKKYGFPNKLFPFNASPSIVLNILGRQIAFIMKGNQITKENEIVQDLSFSMVFTAWGVFYSGLCLSVDECSDWNFIEDLYDHFIKELSVWFPPSKCTTSLKALWHIRGYLIKELDWECIIISGIKIAAVGLSIVFPSAAPIIFIVTNVALSGGQEIYHQLQRGEKVNWLQVLIRSGGSFVRNLIIVTFGINNKVLNMLIYQGETKLYNMAANKELIIDEDEFYDDFEDQLNQTIKLSKNIKGTSESTNKWLYSNIRHKNKKPKDLIKFKPKNYSAILDIDFIRLAMRLAKDSYEGKFKFGKTLLASEKNEIYKPKFYCLEDSNNLFVVTRGSHSLVDWKTDFACKEICQKINGDKIYFHFGFHKAANYILTQIDGFLKKDYKTIYFIGHSYAAAVSSVLTLLTKSDEKFKKRNIYGIAFAPPPAMSYVPSNISDCIYAFINRCDLVTSFSLFNVVNMAAKNRISTKLIFRKILRQIKNQNQKIEWSKNLIQAIEDNFDELTSVVGILNVRKVKGKIFRIGIGNKKCLKDCKINESQLPSNLWIELTSISDHAIDDYIRSFKIIQF</sequence>
<evidence type="ECO:0000313" key="13">
    <source>
        <dbReference type="Proteomes" id="UP001470230"/>
    </source>
</evidence>
<dbReference type="Gene3D" id="2.80.10.50">
    <property type="match status" value="1"/>
</dbReference>
<dbReference type="Pfam" id="PF21090">
    <property type="entry name" value="P-loop_SecA"/>
    <property type="match status" value="1"/>
</dbReference>
<dbReference type="Proteomes" id="UP001470230">
    <property type="component" value="Unassembled WGS sequence"/>
</dbReference>
<proteinExistence type="predicted"/>
<keyword evidence="5" id="KW-0653">Protein transport</keyword>
<evidence type="ECO:0000259" key="11">
    <source>
        <dbReference type="PROSITE" id="PS51196"/>
    </source>
</evidence>
<dbReference type="PANTHER" id="PTHR30612:SF0">
    <property type="entry name" value="CHLOROPLAST PROTEIN-TRANSPORTING ATPASE"/>
    <property type="match status" value="1"/>
</dbReference>
<dbReference type="InterPro" id="IPR000185">
    <property type="entry name" value="SecA"/>
</dbReference>
<keyword evidence="7" id="KW-0811">Translocation</keyword>
<keyword evidence="3" id="KW-0547">Nucleotide-binding</keyword>